<dbReference type="InterPro" id="IPR026341">
    <property type="entry name" value="T9SS_type_B"/>
</dbReference>
<dbReference type="EMBL" id="UOEL01000048">
    <property type="protein sequence ID" value="VAW11090.1"/>
    <property type="molecule type" value="Genomic_DNA"/>
</dbReference>
<proteinExistence type="predicted"/>
<name>A0A3B0T2D0_9ZZZZ</name>
<dbReference type="Pfam" id="PF13585">
    <property type="entry name" value="CHU_C"/>
    <property type="match status" value="1"/>
</dbReference>
<reference evidence="1" key="1">
    <citation type="submission" date="2018-06" db="EMBL/GenBank/DDBJ databases">
        <authorList>
            <person name="Zhirakovskaya E."/>
        </authorList>
    </citation>
    <scope>NUCLEOTIDE SEQUENCE</scope>
</reference>
<accession>A0A3B0T2D0</accession>
<evidence type="ECO:0000313" key="1">
    <source>
        <dbReference type="EMBL" id="VAW11090.1"/>
    </source>
</evidence>
<evidence type="ECO:0008006" key="2">
    <source>
        <dbReference type="Google" id="ProtNLM"/>
    </source>
</evidence>
<sequence>MKKYIYLIISIYGFCLNAQTALYNTGNLRIHEEGKLGFHISLINDGALDENLGLAGFYGDLPLTVSGAFVPTFFDLEISNPDYVSLSTGLNTINNTNFITGDFFTTRAQPEIYLNFLANAFANGSGDISKVDGYAAITDQQNFTFPVGDEEQLRQLILESTNVNTLAKCAYFFEDPNSPSTFSTNFDTNTKATGLGAISTFEFWRLEGNVPSTVRISWNERSTISTLVSDITTLSVVGWSKTTNQWVSIGSSGAIGDLDQGFISTASFVPDDYEIITFGSGFGEPTEVLDLDNYLVTPNGDGVNDFLVIPELEQSPNNTVQIYDRYGLKVFEMNNYTNQFDGFTTGSNFVISKDKGLPSGVYFYIASLHDIGLDFQGFLYLSSNQ</sequence>
<dbReference type="AlphaFoldDB" id="A0A3B0T2D0"/>
<gene>
    <name evidence="1" type="ORF">MNBD_BACTEROID03-1216</name>
</gene>
<organism evidence="1">
    <name type="scientific">hydrothermal vent metagenome</name>
    <dbReference type="NCBI Taxonomy" id="652676"/>
    <lineage>
        <taxon>unclassified sequences</taxon>
        <taxon>metagenomes</taxon>
        <taxon>ecological metagenomes</taxon>
    </lineage>
</organism>
<protein>
    <recommendedName>
        <fullName evidence="2">Gliding motility-associated C-terminal domain-containing protein</fullName>
    </recommendedName>
</protein>
<dbReference type="NCBIfam" id="TIGR04131">
    <property type="entry name" value="Bac_Flav_CTERM"/>
    <property type="match status" value="1"/>
</dbReference>